<feature type="signal peptide" evidence="2">
    <location>
        <begin position="1"/>
        <end position="17"/>
    </location>
</feature>
<evidence type="ECO:0000256" key="1">
    <source>
        <dbReference type="SAM" id="Coils"/>
    </source>
</evidence>
<keyword evidence="2" id="KW-0732">Signal</keyword>
<reference evidence="3" key="1">
    <citation type="submission" date="2021-03" db="EMBL/GenBank/DDBJ databases">
        <authorList>
            <person name="Bekaert M."/>
        </authorList>
    </citation>
    <scope>NUCLEOTIDE SEQUENCE</scope>
</reference>
<dbReference type="EMBL" id="CAJPWZ010000374">
    <property type="protein sequence ID" value="CAG2192012.1"/>
    <property type="molecule type" value="Genomic_DNA"/>
</dbReference>
<feature type="coiled-coil region" evidence="1">
    <location>
        <begin position="435"/>
        <end position="462"/>
    </location>
</feature>
<comment type="caution">
    <text evidence="3">The sequence shown here is derived from an EMBL/GenBank/DDBJ whole genome shotgun (WGS) entry which is preliminary data.</text>
</comment>
<dbReference type="Proteomes" id="UP000683360">
    <property type="component" value="Unassembled WGS sequence"/>
</dbReference>
<evidence type="ECO:0000313" key="4">
    <source>
        <dbReference type="Proteomes" id="UP000683360"/>
    </source>
</evidence>
<protein>
    <submittedName>
        <fullName evidence="3">Uncharacterized protein</fullName>
    </submittedName>
</protein>
<accession>A0A8S3Q9U7</accession>
<dbReference type="AlphaFoldDB" id="A0A8S3Q9U7"/>
<evidence type="ECO:0000313" key="3">
    <source>
        <dbReference type="EMBL" id="CAG2192012.1"/>
    </source>
</evidence>
<sequence length="643" mass="68565">MKILVLLTACLLVAADARPTKEERFLKDTLQGVLDQLKVQLHALGGTFTDTFKQVGQAAAQSGSDLLSQALQQATQLAAAGATNLLTNLQHTSEPDPSKRFLKDDVQHILAQLKLQLNALGGTFNETFKQVGQAAAQQGTDLLHQALQQGTNLAVKGAFNLLTNLAHPDGTTASKRFLKDTFQGVLDKLNEQLTALGQTFKETFKQVGQVAAQQGTDLLNQALQQGAQVAANGATNLLTNLQNPDGTRKRFLKDTFQGVLDQLKVQLHALGETFGETFKQVGQAAAQQGTDLLNQALTQGTQLAANGATKTFKQVGQVAAQSGTDLLNQALQQGAQLAATGATNLLTNLQNPDGTRKRFLKDTFQGVLDKLNEQLKALGNTFTETFKQVGQVAAQQGTDLLNQALQQGAQLAANGATSLVTNLQNPDDARKRFLKDTFQGVLDKLNEQLNALRQTFKETFKQVGQVAAQQGTDLLNQALQQGAQLAANGATGLLTNLQNPDGTSKRFLKDTFQGVLDQLKVQLHALGETFGETFKQVGQAAAQQGTDLLNQALQQGAQLAANGATGLLTNLQNPDGTSKRFLKDTFQGVLDQLKVQLHALGETFGETFKQVGQAAAQQGTDLLNQALQQGAQVAANGATSKTY</sequence>
<keyword evidence="4" id="KW-1185">Reference proteome</keyword>
<gene>
    <name evidence="3" type="ORF">MEDL_7174</name>
</gene>
<evidence type="ECO:0000256" key="2">
    <source>
        <dbReference type="SAM" id="SignalP"/>
    </source>
</evidence>
<name>A0A8S3Q9U7_MYTED</name>
<feature type="chain" id="PRO_5035763974" evidence="2">
    <location>
        <begin position="18"/>
        <end position="643"/>
    </location>
</feature>
<proteinExistence type="predicted"/>
<organism evidence="3 4">
    <name type="scientific">Mytilus edulis</name>
    <name type="common">Blue mussel</name>
    <dbReference type="NCBI Taxonomy" id="6550"/>
    <lineage>
        <taxon>Eukaryota</taxon>
        <taxon>Metazoa</taxon>
        <taxon>Spiralia</taxon>
        <taxon>Lophotrochozoa</taxon>
        <taxon>Mollusca</taxon>
        <taxon>Bivalvia</taxon>
        <taxon>Autobranchia</taxon>
        <taxon>Pteriomorphia</taxon>
        <taxon>Mytilida</taxon>
        <taxon>Mytiloidea</taxon>
        <taxon>Mytilidae</taxon>
        <taxon>Mytilinae</taxon>
        <taxon>Mytilus</taxon>
    </lineage>
</organism>
<dbReference type="OrthoDB" id="6130436at2759"/>
<dbReference type="SUPFAM" id="SSF48371">
    <property type="entry name" value="ARM repeat"/>
    <property type="match status" value="1"/>
</dbReference>
<dbReference type="InterPro" id="IPR016024">
    <property type="entry name" value="ARM-type_fold"/>
</dbReference>
<keyword evidence="1" id="KW-0175">Coiled coil</keyword>